<name>C6H2N1_AJECH</name>
<dbReference type="AlphaFoldDB" id="C6H2N1"/>
<evidence type="ECO:0000256" key="2">
    <source>
        <dbReference type="SAM" id="Phobius"/>
    </source>
</evidence>
<evidence type="ECO:0000313" key="4">
    <source>
        <dbReference type="Proteomes" id="UP000002624"/>
    </source>
</evidence>
<organism evidence="3 4">
    <name type="scientific">Ajellomyces capsulatus (strain H143)</name>
    <name type="common">Darling's disease fungus</name>
    <name type="synonym">Histoplasma capsulatum</name>
    <dbReference type="NCBI Taxonomy" id="544712"/>
    <lineage>
        <taxon>Eukaryota</taxon>
        <taxon>Fungi</taxon>
        <taxon>Dikarya</taxon>
        <taxon>Ascomycota</taxon>
        <taxon>Pezizomycotina</taxon>
        <taxon>Eurotiomycetes</taxon>
        <taxon>Eurotiomycetidae</taxon>
        <taxon>Onygenales</taxon>
        <taxon>Ajellomycetaceae</taxon>
        <taxon>Histoplasma</taxon>
    </lineage>
</organism>
<dbReference type="VEuPathDB" id="FungiDB:HCDG_00963"/>
<keyword evidence="2" id="KW-1133">Transmembrane helix</keyword>
<gene>
    <name evidence="3" type="ORF">HCDG_00963</name>
</gene>
<protein>
    <submittedName>
        <fullName evidence="3">Uncharacterized protein</fullName>
    </submittedName>
</protein>
<evidence type="ECO:0000256" key="1">
    <source>
        <dbReference type="SAM" id="MobiDB-lite"/>
    </source>
</evidence>
<feature type="region of interest" description="Disordered" evidence="1">
    <location>
        <begin position="199"/>
        <end position="227"/>
    </location>
</feature>
<sequence length="227" mass="24423">MAWVDTGTETGDDGGNDDDDDGDDKWDGGDGDDDLRKRESGGKGMSVDSYDNYYDCYDYSSSSSPSPISISIFALLGPTSQTVPLSWLGLGCLFLTRPCLALQDSRAPWAASMDFRYFFGPWVEGLFFSLGIMVLSGAFWIRRRQRAELVLSLPPVLCIREILFPGNYMSGSNDEQTNIHITLVTGYWLRVTGPRLATGGGGATNGSEDMLRASAAPGPASGDLGTG</sequence>
<reference evidence="4" key="1">
    <citation type="submission" date="2009-05" db="EMBL/GenBank/DDBJ databases">
        <title>The genome sequence of Ajellomyces capsulatus strain H143.</title>
        <authorList>
            <person name="Champion M."/>
            <person name="Cuomo C.A."/>
            <person name="Ma L.-J."/>
            <person name="Henn M.R."/>
            <person name="Sil A."/>
            <person name="Goldman B."/>
            <person name="Young S.K."/>
            <person name="Kodira C.D."/>
            <person name="Zeng Q."/>
            <person name="Koehrsen M."/>
            <person name="Alvarado L."/>
            <person name="Berlin A.M."/>
            <person name="Borenstein D."/>
            <person name="Chen Z."/>
            <person name="Engels R."/>
            <person name="Freedman E."/>
            <person name="Gellesch M."/>
            <person name="Goldberg J."/>
            <person name="Griggs A."/>
            <person name="Gujja S."/>
            <person name="Heiman D.I."/>
            <person name="Hepburn T.A."/>
            <person name="Howarth C."/>
            <person name="Jen D."/>
            <person name="Larson L."/>
            <person name="Lewis B."/>
            <person name="Mehta T."/>
            <person name="Park D."/>
            <person name="Pearson M."/>
            <person name="Roberts A."/>
            <person name="Saif S."/>
            <person name="Shea T.D."/>
            <person name="Shenoy N."/>
            <person name="Sisk P."/>
            <person name="Stolte C."/>
            <person name="Sykes S."/>
            <person name="Walk T."/>
            <person name="White J."/>
            <person name="Yandava C."/>
            <person name="Klein B."/>
            <person name="McEwen J.G."/>
            <person name="Puccia R."/>
            <person name="Goldman G.H."/>
            <person name="Felipe M.S."/>
            <person name="Nino-Vega G."/>
            <person name="San-Blas G."/>
            <person name="Taylor J.W."/>
            <person name="Mendoza L."/>
            <person name="Galagan J.E."/>
            <person name="Nusbaum C."/>
            <person name="Birren B.W."/>
        </authorList>
    </citation>
    <scope>NUCLEOTIDE SEQUENCE [LARGE SCALE GENOMIC DNA]</scope>
    <source>
        <strain evidence="4">H143</strain>
    </source>
</reference>
<proteinExistence type="predicted"/>
<dbReference type="HOGENOM" id="CLU_080464_0_0_1"/>
<keyword evidence="2" id="KW-0812">Transmembrane</keyword>
<dbReference type="EMBL" id="GG692419">
    <property type="protein sequence ID" value="EER45384.1"/>
    <property type="molecule type" value="Genomic_DNA"/>
</dbReference>
<feature type="transmembrane region" description="Helical" evidence="2">
    <location>
        <begin position="122"/>
        <end position="141"/>
    </location>
</feature>
<feature type="compositionally biased region" description="Acidic residues" evidence="1">
    <location>
        <begin position="10"/>
        <end position="33"/>
    </location>
</feature>
<evidence type="ECO:0000313" key="3">
    <source>
        <dbReference type="EMBL" id="EER45384.1"/>
    </source>
</evidence>
<feature type="region of interest" description="Disordered" evidence="1">
    <location>
        <begin position="1"/>
        <end position="43"/>
    </location>
</feature>
<accession>C6H2N1</accession>
<dbReference type="Proteomes" id="UP000002624">
    <property type="component" value="Unassembled WGS sequence"/>
</dbReference>
<keyword evidence="2" id="KW-0472">Membrane</keyword>